<feature type="transmembrane region" description="Helical" evidence="1">
    <location>
        <begin position="75"/>
        <end position="96"/>
    </location>
</feature>
<dbReference type="GO" id="GO:0042802">
    <property type="term" value="F:identical protein binding"/>
    <property type="evidence" value="ECO:0007669"/>
    <property type="project" value="TreeGrafter"/>
</dbReference>
<evidence type="ECO:0008006" key="4">
    <source>
        <dbReference type="Google" id="ProtNLM"/>
    </source>
</evidence>
<dbReference type="PANTHER" id="PTHR40448">
    <property type="entry name" value="TWO-COMPONENT SENSOR HISTIDINE KINASE"/>
    <property type="match status" value="1"/>
</dbReference>
<gene>
    <name evidence="2" type="ORF">JG29_08250</name>
</gene>
<feature type="transmembrane region" description="Helical" evidence="1">
    <location>
        <begin position="12"/>
        <end position="34"/>
    </location>
</feature>
<dbReference type="STRING" id="1218508.JG29_08250"/>
<reference evidence="2 3" key="1">
    <citation type="submission" date="2014-12" db="EMBL/GenBank/DDBJ databases">
        <title>Comparative genomics of the lactic acid bacteria isolated from the honey bee gut.</title>
        <authorList>
            <person name="Ellegaard K.M."/>
            <person name="Tamarit D."/>
            <person name="Javelind E."/>
            <person name="Olofsson T."/>
            <person name="Andersson S.G."/>
            <person name="Vasquez A."/>
        </authorList>
    </citation>
    <scope>NUCLEOTIDE SEQUENCE [LARGE SCALE GENOMIC DNA]</scope>
    <source>
        <strain evidence="2 3">Hon2</strain>
    </source>
</reference>
<proteinExistence type="predicted"/>
<keyword evidence="1" id="KW-0472">Membrane</keyword>
<keyword evidence="3" id="KW-1185">Reference proteome</keyword>
<dbReference type="EMBL" id="JXBZ01000013">
    <property type="protein sequence ID" value="KJY48139.1"/>
    <property type="molecule type" value="Genomic_DNA"/>
</dbReference>
<evidence type="ECO:0000256" key="1">
    <source>
        <dbReference type="SAM" id="Phobius"/>
    </source>
</evidence>
<comment type="caution">
    <text evidence="2">The sequence shown here is derived from an EMBL/GenBank/DDBJ whole genome shotgun (WGS) entry which is preliminary data.</text>
</comment>
<dbReference type="AlphaFoldDB" id="A0A0F4KQ60"/>
<evidence type="ECO:0000313" key="2">
    <source>
        <dbReference type="EMBL" id="KJY48139.1"/>
    </source>
</evidence>
<dbReference type="Proteomes" id="UP000033695">
    <property type="component" value="Unassembled WGS sequence"/>
</dbReference>
<dbReference type="OrthoDB" id="1652078at2"/>
<dbReference type="RefSeq" id="WP_045923455.1">
    <property type="nucleotide sequence ID" value="NZ_KQ033881.1"/>
</dbReference>
<feature type="transmembrane region" description="Helical" evidence="1">
    <location>
        <begin position="146"/>
        <end position="164"/>
    </location>
</feature>
<accession>A0A0F4KQ60</accession>
<evidence type="ECO:0000313" key="3">
    <source>
        <dbReference type="Proteomes" id="UP000033695"/>
    </source>
</evidence>
<sequence>MLLITPLGAWLSSISSVVSGLLFTFVLILVNYYGSQSHALVTLYPLLCLVMSLAVFLILDSLVIFLDIAPLLNSALYIISFLVGGIGSWGLQNFLLSQFSDIIFQKKISRFFLINFLVIIFILILSTFEVNLAHYLQVDKLVIESIFLVILIVFILLLVIYFLYNAQKIRDANLEQQLRHLEDYSKVLEKNFNELSKFKHDYINVISSSLLFIKNKDFTGMQAYYKEALQLLDASFTYEDLRISDLQNISPRSVKGFLAYQLLSSYQKNINIHFECLEPIQIKKDDTMLIIAMIEIILQTASTYVCQHKGRLDFLITKANNDISFVVRYSLRPADARPPKIHDIFAYTLSQHSTYDTKNLKELITASQDIELLSSYKDGFLVQEILINNGES</sequence>
<organism evidence="2 3">
    <name type="scientific">Bombilactobacillus mellis</name>
    <dbReference type="NCBI Taxonomy" id="1218508"/>
    <lineage>
        <taxon>Bacteria</taxon>
        <taxon>Bacillati</taxon>
        <taxon>Bacillota</taxon>
        <taxon>Bacilli</taxon>
        <taxon>Lactobacillales</taxon>
        <taxon>Lactobacillaceae</taxon>
        <taxon>Bombilactobacillus</taxon>
    </lineage>
</organism>
<keyword evidence="1" id="KW-0812">Transmembrane</keyword>
<dbReference type="PATRIC" id="fig|1218508.4.peg.1588"/>
<feature type="transmembrane region" description="Helical" evidence="1">
    <location>
        <begin position="108"/>
        <end position="126"/>
    </location>
</feature>
<name>A0A0F4KQ60_9LACO</name>
<feature type="transmembrane region" description="Helical" evidence="1">
    <location>
        <begin position="46"/>
        <end position="69"/>
    </location>
</feature>
<dbReference type="HOGENOM" id="CLU_629760_0_0_9"/>
<keyword evidence="1" id="KW-1133">Transmembrane helix</keyword>
<dbReference type="PANTHER" id="PTHR40448:SF1">
    <property type="entry name" value="TWO-COMPONENT SENSOR HISTIDINE KINASE"/>
    <property type="match status" value="1"/>
</dbReference>
<protein>
    <recommendedName>
        <fullName evidence="4">Sensor histidine kinase NatK C-terminal domain-containing protein</fullName>
    </recommendedName>
</protein>